<dbReference type="HOGENOM" id="CLU_3379812_0_0_1"/>
<keyword evidence="1" id="KW-0472">Membrane</keyword>
<evidence type="ECO:0000313" key="3">
    <source>
        <dbReference type="Proteomes" id="UP000018721"/>
    </source>
</evidence>
<evidence type="ECO:0000256" key="1">
    <source>
        <dbReference type="SAM" id="Phobius"/>
    </source>
</evidence>
<proteinExistence type="predicted"/>
<sequence>AETRTAPEISNWYLALVAFGAMTLIFVAQYSCYV</sequence>
<keyword evidence="1" id="KW-1133">Transmembrane helix</keyword>
<gene>
    <name evidence="2" type="ORF">F443_20750</name>
</gene>
<accession>V9E2G8</accession>
<name>V9E2G8_PHYNI</name>
<evidence type="ECO:0000313" key="2">
    <source>
        <dbReference type="EMBL" id="ETI32462.1"/>
    </source>
</evidence>
<dbReference type="EMBL" id="ANIZ01003640">
    <property type="protein sequence ID" value="ETI32462.1"/>
    <property type="molecule type" value="Genomic_DNA"/>
</dbReference>
<dbReference type="Proteomes" id="UP000018721">
    <property type="component" value="Unassembled WGS sequence"/>
</dbReference>
<feature type="non-terminal residue" evidence="2">
    <location>
        <position position="1"/>
    </location>
</feature>
<reference evidence="2 3" key="1">
    <citation type="submission" date="2013-11" db="EMBL/GenBank/DDBJ databases">
        <title>The Genome Sequence of Phytophthora parasitica P1569.</title>
        <authorList>
            <consortium name="The Broad Institute Genomics Platform"/>
            <person name="Russ C."/>
            <person name="Tyler B."/>
            <person name="Panabieres F."/>
            <person name="Shan W."/>
            <person name="Tripathy S."/>
            <person name="Grunwald N."/>
            <person name="Machado M."/>
            <person name="Johnson C.S."/>
            <person name="Arredondo F."/>
            <person name="Hong C."/>
            <person name="Coffey M."/>
            <person name="Young S.K."/>
            <person name="Zeng Q."/>
            <person name="Gargeya S."/>
            <person name="Fitzgerald M."/>
            <person name="Abouelleil A."/>
            <person name="Alvarado L."/>
            <person name="Chapman S.B."/>
            <person name="Gainer-Dewar J."/>
            <person name="Goldberg J."/>
            <person name="Griggs A."/>
            <person name="Gujja S."/>
            <person name="Hansen M."/>
            <person name="Howarth C."/>
            <person name="Imamovic A."/>
            <person name="Ireland A."/>
            <person name="Larimer J."/>
            <person name="McCowan C."/>
            <person name="Murphy C."/>
            <person name="Pearson M."/>
            <person name="Poon T.W."/>
            <person name="Priest M."/>
            <person name="Roberts A."/>
            <person name="Saif S."/>
            <person name="Shea T."/>
            <person name="Sykes S."/>
            <person name="Wortman J."/>
            <person name="Nusbaum C."/>
            <person name="Birren B."/>
        </authorList>
    </citation>
    <scope>NUCLEOTIDE SEQUENCE [LARGE SCALE GENOMIC DNA]</scope>
    <source>
        <strain evidence="2 3">P1569</strain>
    </source>
</reference>
<protein>
    <submittedName>
        <fullName evidence="2">Uncharacterized protein</fullName>
    </submittedName>
</protein>
<keyword evidence="3" id="KW-1185">Reference proteome</keyword>
<organism evidence="2 3">
    <name type="scientific">Phytophthora nicotianae P1569</name>
    <dbReference type="NCBI Taxonomy" id="1317065"/>
    <lineage>
        <taxon>Eukaryota</taxon>
        <taxon>Sar</taxon>
        <taxon>Stramenopiles</taxon>
        <taxon>Oomycota</taxon>
        <taxon>Peronosporomycetes</taxon>
        <taxon>Peronosporales</taxon>
        <taxon>Peronosporaceae</taxon>
        <taxon>Phytophthora</taxon>
    </lineage>
</organism>
<comment type="caution">
    <text evidence="2">The sequence shown here is derived from an EMBL/GenBank/DDBJ whole genome shotgun (WGS) entry which is preliminary data.</text>
</comment>
<dbReference type="AlphaFoldDB" id="V9E2G8"/>
<feature type="transmembrane region" description="Helical" evidence="1">
    <location>
        <begin position="12"/>
        <end position="33"/>
    </location>
</feature>
<keyword evidence="1" id="KW-0812">Transmembrane</keyword>